<dbReference type="OrthoDB" id="1110759at2759"/>
<dbReference type="AlphaFoldDB" id="K0SPF3"/>
<feature type="domain" description="H15" evidence="2">
    <location>
        <begin position="195"/>
        <end position="268"/>
    </location>
</feature>
<dbReference type="Pfam" id="PF00538">
    <property type="entry name" value="Linker_histone"/>
    <property type="match status" value="1"/>
</dbReference>
<dbReference type="Proteomes" id="UP000266841">
    <property type="component" value="Unassembled WGS sequence"/>
</dbReference>
<feature type="compositionally biased region" description="Basic residues" evidence="1">
    <location>
        <begin position="662"/>
        <end position="671"/>
    </location>
</feature>
<proteinExistence type="predicted"/>
<dbReference type="EMBL" id="AGNL01021279">
    <property type="protein sequence ID" value="EJK60287.1"/>
    <property type="molecule type" value="Genomic_DNA"/>
</dbReference>
<dbReference type="SMART" id="SM00526">
    <property type="entry name" value="H15"/>
    <property type="match status" value="1"/>
</dbReference>
<evidence type="ECO:0000313" key="4">
    <source>
        <dbReference type="Proteomes" id="UP000266841"/>
    </source>
</evidence>
<dbReference type="GO" id="GO:0000786">
    <property type="term" value="C:nucleosome"/>
    <property type="evidence" value="ECO:0007669"/>
    <property type="project" value="InterPro"/>
</dbReference>
<evidence type="ECO:0000313" key="3">
    <source>
        <dbReference type="EMBL" id="EJK60287.1"/>
    </source>
</evidence>
<feature type="region of interest" description="Disordered" evidence="1">
    <location>
        <begin position="618"/>
        <end position="680"/>
    </location>
</feature>
<dbReference type="Gene3D" id="1.10.10.10">
    <property type="entry name" value="Winged helix-like DNA-binding domain superfamily/Winged helix DNA-binding domain"/>
    <property type="match status" value="1"/>
</dbReference>
<dbReference type="InterPro" id="IPR036390">
    <property type="entry name" value="WH_DNA-bd_sf"/>
</dbReference>
<evidence type="ECO:0000259" key="2">
    <source>
        <dbReference type="PROSITE" id="PS51504"/>
    </source>
</evidence>
<protein>
    <recommendedName>
        <fullName evidence="2">H15 domain-containing protein</fullName>
    </recommendedName>
</protein>
<dbReference type="eggNOG" id="ENOG502QZDT">
    <property type="taxonomic scope" value="Eukaryota"/>
</dbReference>
<dbReference type="GO" id="GO:0006334">
    <property type="term" value="P:nucleosome assembly"/>
    <property type="evidence" value="ECO:0007669"/>
    <property type="project" value="InterPro"/>
</dbReference>
<dbReference type="CDD" id="cd00073">
    <property type="entry name" value="H15"/>
    <property type="match status" value="1"/>
</dbReference>
<dbReference type="InterPro" id="IPR036388">
    <property type="entry name" value="WH-like_DNA-bd_sf"/>
</dbReference>
<dbReference type="SUPFAM" id="SSF46785">
    <property type="entry name" value="Winged helix' DNA-binding domain"/>
    <property type="match status" value="1"/>
</dbReference>
<feature type="compositionally biased region" description="Polar residues" evidence="1">
    <location>
        <begin position="82"/>
        <end position="93"/>
    </location>
</feature>
<feature type="compositionally biased region" description="Basic and acidic residues" evidence="1">
    <location>
        <begin position="54"/>
        <end position="74"/>
    </location>
</feature>
<dbReference type="GO" id="GO:0003677">
    <property type="term" value="F:DNA binding"/>
    <property type="evidence" value="ECO:0007669"/>
    <property type="project" value="InterPro"/>
</dbReference>
<reference evidence="3 4" key="1">
    <citation type="journal article" date="2012" name="Genome Biol.">
        <title>Genome and low-iron response of an oceanic diatom adapted to chronic iron limitation.</title>
        <authorList>
            <person name="Lommer M."/>
            <person name="Specht M."/>
            <person name="Roy A.S."/>
            <person name="Kraemer L."/>
            <person name="Andreson R."/>
            <person name="Gutowska M.A."/>
            <person name="Wolf J."/>
            <person name="Bergner S.V."/>
            <person name="Schilhabel M.B."/>
            <person name="Klostermeier U.C."/>
            <person name="Beiko R.G."/>
            <person name="Rosenstiel P."/>
            <person name="Hippler M."/>
            <person name="Laroche J."/>
        </authorList>
    </citation>
    <scope>NUCLEOTIDE SEQUENCE [LARGE SCALE GENOMIC DNA]</scope>
    <source>
        <strain evidence="3 4">CCMP1005</strain>
    </source>
</reference>
<gene>
    <name evidence="3" type="ORF">THAOC_19383</name>
</gene>
<sequence>MACREKTSFRPDEPKYHRLLIDLLGRTQQCTATKIKQEGQRDAISNASSDADADERTSPETSKIDEQSSPKPKGDSPAFRTRPSNKAIPTSLNCGEMSASKRKWLSNLNKLKSIIRPDGSLDYSSLDEESQVCMRNFAKVQRKSFRNREANEPSSLTDERYKLPVDAKFNFKPLCGSSKEKKVKINHLPPTSLSRKPTYVEMVHEAIRSLKDRKGSSIFAIGKWIQSNLHYTKPVQAKMFKIFINKAVNKGVKDSRFVRIKNHVKISSDWTKKQKALLRSERAARKEQEKRRGFFLPWKAMWTHMRTEGWTNTRWSGLSEWIYIHPSCKDMRRREMQEEKKRNVHWFDSCDELKRYARMVLGWVDAETRGVCQREERVERGELYGEDQEEGGKLRWAEQTSSVAVDESIGGGVSRERNANISVVKCYQVIPSHEAWSVLMTYYGFSYFAGKYCYPGNEKGSNAEEGVHCFDSIEGLRRHLCAYGLPHDVVLDQETKGKLNRWIRYAIVRNLEDGVTINPKPINQKEAWRLLQRCGLKWKGGYRYNRPRTKAWRHLPEKFKFDYAGDMYKHFARFGVPNELEGMGMNRRTRLSLDLFIVGNSYQVDTFKRFEPSNENFDDITPLPRGIASRGLEPAPEEGKGAAKERQPSLLVDHEIDEQKTSRHFSKRRAHPSTDCKAPPEECISNALGFDCETDNEIDMELTKSEGVSIKEEEKIKYACETDNESG</sequence>
<keyword evidence="4" id="KW-1185">Reference proteome</keyword>
<evidence type="ECO:0000256" key="1">
    <source>
        <dbReference type="SAM" id="MobiDB-lite"/>
    </source>
</evidence>
<feature type="compositionally biased region" description="Basic and acidic residues" evidence="1">
    <location>
        <begin position="637"/>
        <end position="661"/>
    </location>
</feature>
<accession>K0SPF3</accession>
<dbReference type="PROSITE" id="PS51504">
    <property type="entry name" value="H15"/>
    <property type="match status" value="1"/>
</dbReference>
<organism evidence="3 4">
    <name type="scientific">Thalassiosira oceanica</name>
    <name type="common">Marine diatom</name>
    <dbReference type="NCBI Taxonomy" id="159749"/>
    <lineage>
        <taxon>Eukaryota</taxon>
        <taxon>Sar</taxon>
        <taxon>Stramenopiles</taxon>
        <taxon>Ochrophyta</taxon>
        <taxon>Bacillariophyta</taxon>
        <taxon>Coscinodiscophyceae</taxon>
        <taxon>Thalassiosirophycidae</taxon>
        <taxon>Thalassiosirales</taxon>
        <taxon>Thalassiosiraceae</taxon>
        <taxon>Thalassiosira</taxon>
    </lineage>
</organism>
<feature type="region of interest" description="Disordered" evidence="1">
    <location>
        <begin position="34"/>
        <end position="93"/>
    </location>
</feature>
<dbReference type="InterPro" id="IPR005818">
    <property type="entry name" value="Histone_H1/H5_H15"/>
</dbReference>
<comment type="caution">
    <text evidence="3">The sequence shown here is derived from an EMBL/GenBank/DDBJ whole genome shotgun (WGS) entry which is preliminary data.</text>
</comment>
<name>K0SPF3_THAOC</name>